<dbReference type="InterPro" id="IPR045263">
    <property type="entry name" value="GLUT"/>
</dbReference>
<keyword evidence="6 9" id="KW-0472">Membrane</keyword>
<feature type="transmembrane region" description="Helical" evidence="9">
    <location>
        <begin position="161"/>
        <end position="182"/>
    </location>
</feature>
<dbReference type="InterPro" id="IPR003663">
    <property type="entry name" value="Sugar/inositol_transpt"/>
</dbReference>
<evidence type="ECO:0000313" key="12">
    <source>
        <dbReference type="RefSeq" id="XP_024887415.1"/>
    </source>
</evidence>
<dbReference type="PANTHER" id="PTHR23503:SF127">
    <property type="entry name" value="FI08437P-RELATED"/>
    <property type="match status" value="1"/>
</dbReference>
<evidence type="ECO:0000256" key="2">
    <source>
        <dbReference type="ARBA" id="ARBA00022448"/>
    </source>
</evidence>
<dbReference type="Pfam" id="PF00083">
    <property type="entry name" value="Sugar_tr"/>
    <property type="match status" value="1"/>
</dbReference>
<accession>A0A6J1R3P8</accession>
<keyword evidence="3" id="KW-1003">Cell membrane</keyword>
<dbReference type="InterPro" id="IPR005829">
    <property type="entry name" value="Sugar_transporter_CS"/>
</dbReference>
<proteinExistence type="inferred from homology"/>
<comment type="subcellular location">
    <subcellularLocation>
        <location evidence="1">Cell membrane</location>
        <topology evidence="1">Multi-pass membrane protein</topology>
    </subcellularLocation>
</comment>
<gene>
    <name evidence="12" type="primary">LOC112464577</name>
</gene>
<dbReference type="Gene3D" id="1.20.1250.20">
    <property type="entry name" value="MFS general substrate transporter like domains"/>
    <property type="match status" value="1"/>
</dbReference>
<dbReference type="InterPro" id="IPR036259">
    <property type="entry name" value="MFS_trans_sf"/>
</dbReference>
<feature type="transmembrane region" description="Helical" evidence="9">
    <location>
        <begin position="194"/>
        <end position="213"/>
    </location>
</feature>
<evidence type="ECO:0000256" key="9">
    <source>
        <dbReference type="SAM" id="Phobius"/>
    </source>
</evidence>
<evidence type="ECO:0000259" key="10">
    <source>
        <dbReference type="PROSITE" id="PS50850"/>
    </source>
</evidence>
<dbReference type="PRINTS" id="PR00171">
    <property type="entry name" value="SUGRTRNSPORT"/>
</dbReference>
<keyword evidence="11" id="KW-1185">Reference proteome</keyword>
<feature type="transmembrane region" description="Helical" evidence="9">
    <location>
        <begin position="379"/>
        <end position="400"/>
    </location>
</feature>
<protein>
    <submittedName>
        <fullName evidence="12">Solute carrier family 2, facilitated glucose transporter member 1-like isoform X1</fullName>
    </submittedName>
</protein>
<reference evidence="12" key="1">
    <citation type="submission" date="2025-08" db="UniProtKB">
        <authorList>
            <consortium name="RefSeq"/>
        </authorList>
    </citation>
    <scope>IDENTIFICATION</scope>
    <source>
        <tissue evidence="12">Whole body</tissue>
    </source>
</reference>
<evidence type="ECO:0000256" key="1">
    <source>
        <dbReference type="ARBA" id="ARBA00004651"/>
    </source>
</evidence>
<dbReference type="SUPFAM" id="SSF103473">
    <property type="entry name" value="MFS general substrate transporter"/>
    <property type="match status" value="1"/>
</dbReference>
<dbReference type="InterPro" id="IPR005828">
    <property type="entry name" value="MFS_sugar_transport-like"/>
</dbReference>
<dbReference type="InterPro" id="IPR020846">
    <property type="entry name" value="MFS_dom"/>
</dbReference>
<dbReference type="GO" id="GO:0005353">
    <property type="term" value="F:fructose transmembrane transporter activity"/>
    <property type="evidence" value="ECO:0007669"/>
    <property type="project" value="UniProtKB-ARBA"/>
</dbReference>
<dbReference type="GeneID" id="112464577"/>
<feature type="transmembrane region" description="Helical" evidence="9">
    <location>
        <begin position="137"/>
        <end position="155"/>
    </location>
</feature>
<name>A0A6J1R3P8_9HYME</name>
<dbReference type="GO" id="GO:0005886">
    <property type="term" value="C:plasma membrane"/>
    <property type="evidence" value="ECO:0007669"/>
    <property type="project" value="UniProtKB-SubCell"/>
</dbReference>
<dbReference type="Proteomes" id="UP000504618">
    <property type="component" value="Unplaced"/>
</dbReference>
<feature type="transmembrane region" description="Helical" evidence="9">
    <location>
        <begin position="474"/>
        <end position="495"/>
    </location>
</feature>
<feature type="transmembrane region" description="Helical" evidence="9">
    <location>
        <begin position="102"/>
        <end position="125"/>
    </location>
</feature>
<dbReference type="AlphaFoldDB" id="A0A6J1R3P8"/>
<evidence type="ECO:0000313" key="11">
    <source>
        <dbReference type="Proteomes" id="UP000504618"/>
    </source>
</evidence>
<evidence type="ECO:0000256" key="8">
    <source>
        <dbReference type="RuleBase" id="RU003346"/>
    </source>
</evidence>
<keyword evidence="7" id="KW-0325">Glycoprotein</keyword>
<evidence type="ECO:0000256" key="3">
    <source>
        <dbReference type="ARBA" id="ARBA00022475"/>
    </source>
</evidence>
<feature type="transmembrane region" description="Helical" evidence="9">
    <location>
        <begin position="445"/>
        <end position="468"/>
    </location>
</feature>
<dbReference type="PROSITE" id="PS00216">
    <property type="entry name" value="SUGAR_TRANSPORT_1"/>
    <property type="match status" value="1"/>
</dbReference>
<sequence length="524" mass="56331">MKDTTDENQETDVSALCIDVSRVKSLAGEPRKSECNNAHDADPGGWTPLLVLGGATCCLGSALPAGYNIGVMNNPAHLMQSFCNDSIWEKYNVQLSSHELQILWSAIVSVFLIGGVSGSLIASWLSDRFGRKGALSVGNICGIVGAVLFLLVRTMNSVELFLIGRVIVGLSGGLATALLPMYMTEIAPLKLRGAVGVLCQLGITCGVLMGQIAGLNTVLGTPESWHIMLASFSPLCLIALLLTITLPESPKYLYIIRGEQGKALKELSRLRNMDIMLLQNEIAGLQEELAVRSTSKTWSIKRVLKEPTVRLPLFLVCLMQFGQQLSGINAVFYYSNTIFLGAGLGITGAQYATLGTGVANIGMAVISVPIMSLFSRRKVFFLSCYLCIGCLIVLRISIALLHKASFMPWVCTVSVLAYVIFYGIGLGPIPFFIGSELFDVGPRPAAMSLGSVFNWGGNFLVGMMFPLLQAAIGSYVFLIFAGAILILVQINQIYLPETRGRSTTDIAAAMTQGFKARPNATLFA</sequence>
<evidence type="ECO:0000256" key="5">
    <source>
        <dbReference type="ARBA" id="ARBA00022989"/>
    </source>
</evidence>
<dbReference type="OrthoDB" id="4540492at2759"/>
<dbReference type="GO" id="GO:1990539">
    <property type="term" value="P:fructose import across plasma membrane"/>
    <property type="evidence" value="ECO:0007669"/>
    <property type="project" value="UniProtKB-ARBA"/>
</dbReference>
<dbReference type="PROSITE" id="PS50850">
    <property type="entry name" value="MFS"/>
    <property type="match status" value="1"/>
</dbReference>
<evidence type="ECO:0000256" key="6">
    <source>
        <dbReference type="ARBA" id="ARBA00023136"/>
    </source>
</evidence>
<organism evidence="11 12">
    <name type="scientific">Temnothorax curvispinosus</name>
    <dbReference type="NCBI Taxonomy" id="300111"/>
    <lineage>
        <taxon>Eukaryota</taxon>
        <taxon>Metazoa</taxon>
        <taxon>Ecdysozoa</taxon>
        <taxon>Arthropoda</taxon>
        <taxon>Hexapoda</taxon>
        <taxon>Insecta</taxon>
        <taxon>Pterygota</taxon>
        <taxon>Neoptera</taxon>
        <taxon>Endopterygota</taxon>
        <taxon>Hymenoptera</taxon>
        <taxon>Apocrita</taxon>
        <taxon>Aculeata</taxon>
        <taxon>Formicoidea</taxon>
        <taxon>Formicidae</taxon>
        <taxon>Myrmicinae</taxon>
        <taxon>Temnothorax</taxon>
    </lineage>
</organism>
<feature type="transmembrane region" description="Helical" evidence="9">
    <location>
        <begin position="406"/>
        <end position="433"/>
    </location>
</feature>
<keyword evidence="5 9" id="KW-1133">Transmembrane helix</keyword>
<dbReference type="PROSITE" id="PS00217">
    <property type="entry name" value="SUGAR_TRANSPORT_2"/>
    <property type="match status" value="1"/>
</dbReference>
<feature type="transmembrane region" description="Helical" evidence="9">
    <location>
        <begin position="225"/>
        <end position="247"/>
    </location>
</feature>
<keyword evidence="2 8" id="KW-0813">Transport</keyword>
<comment type="similarity">
    <text evidence="8">Belongs to the major facilitator superfamily. Sugar transporter (TC 2.A.1.1) family.</text>
</comment>
<keyword evidence="4 9" id="KW-0812">Transmembrane</keyword>
<feature type="transmembrane region" description="Helical" evidence="9">
    <location>
        <begin position="354"/>
        <end position="374"/>
    </location>
</feature>
<dbReference type="FunFam" id="1.20.1250.20:FF:001511">
    <property type="entry name" value="Solute carrier family 2, facilitated glucose transporter member 5"/>
    <property type="match status" value="1"/>
</dbReference>
<feature type="domain" description="Major facilitator superfamily (MFS) profile" evidence="10">
    <location>
        <begin position="54"/>
        <end position="499"/>
    </location>
</feature>
<dbReference type="NCBIfam" id="TIGR00879">
    <property type="entry name" value="SP"/>
    <property type="match status" value="1"/>
</dbReference>
<evidence type="ECO:0000256" key="4">
    <source>
        <dbReference type="ARBA" id="ARBA00022692"/>
    </source>
</evidence>
<dbReference type="PANTHER" id="PTHR23503">
    <property type="entry name" value="SOLUTE CARRIER FAMILY 2"/>
    <property type="match status" value="1"/>
</dbReference>
<dbReference type="RefSeq" id="XP_024887415.1">
    <property type="nucleotide sequence ID" value="XM_025031647.1"/>
</dbReference>
<evidence type="ECO:0000256" key="7">
    <source>
        <dbReference type="ARBA" id="ARBA00023180"/>
    </source>
</evidence>